<protein>
    <recommendedName>
        <fullName evidence="4">Gfo/Idh/MocA-like oxidoreductase N-terminal domain-containing protein</fullName>
    </recommendedName>
</protein>
<dbReference type="AlphaFoldDB" id="A0A382M7P0"/>
<reference evidence="3" key="1">
    <citation type="submission" date="2018-05" db="EMBL/GenBank/DDBJ databases">
        <authorList>
            <person name="Lanie J.A."/>
            <person name="Ng W.-L."/>
            <person name="Kazmierczak K.M."/>
            <person name="Andrzejewski T.M."/>
            <person name="Davidsen T.M."/>
            <person name="Wayne K.J."/>
            <person name="Tettelin H."/>
            <person name="Glass J.I."/>
            <person name="Rusch D."/>
            <person name="Podicherti R."/>
            <person name="Tsui H.-C.T."/>
            <person name="Winkler M.E."/>
        </authorList>
    </citation>
    <scope>NUCLEOTIDE SEQUENCE</scope>
</reference>
<dbReference type="InterPro" id="IPR055170">
    <property type="entry name" value="GFO_IDH_MocA-like_dom"/>
</dbReference>
<evidence type="ECO:0000259" key="2">
    <source>
        <dbReference type="Pfam" id="PF22725"/>
    </source>
</evidence>
<dbReference type="SUPFAM" id="SSF51735">
    <property type="entry name" value="NAD(P)-binding Rossmann-fold domains"/>
    <property type="match status" value="1"/>
</dbReference>
<accession>A0A382M7P0</accession>
<dbReference type="InterPro" id="IPR051450">
    <property type="entry name" value="Gfo/Idh/MocA_Oxidoreductases"/>
</dbReference>
<dbReference type="PANTHER" id="PTHR43377">
    <property type="entry name" value="BILIVERDIN REDUCTASE A"/>
    <property type="match status" value="1"/>
</dbReference>
<evidence type="ECO:0008006" key="4">
    <source>
        <dbReference type="Google" id="ProtNLM"/>
    </source>
</evidence>
<evidence type="ECO:0000259" key="1">
    <source>
        <dbReference type="Pfam" id="PF01408"/>
    </source>
</evidence>
<feature type="domain" description="Gfo/Idh/MocA-like oxidoreductase N-terminal" evidence="1">
    <location>
        <begin position="2"/>
        <end position="84"/>
    </location>
</feature>
<dbReference type="GO" id="GO:0000166">
    <property type="term" value="F:nucleotide binding"/>
    <property type="evidence" value="ECO:0007669"/>
    <property type="project" value="InterPro"/>
</dbReference>
<gene>
    <name evidence="3" type="ORF">METZ01_LOCUS297827</name>
</gene>
<dbReference type="Gene3D" id="3.30.360.10">
    <property type="entry name" value="Dihydrodipicolinate Reductase, domain 2"/>
    <property type="match status" value="1"/>
</dbReference>
<dbReference type="EMBL" id="UINC01091868">
    <property type="protein sequence ID" value="SVC44973.1"/>
    <property type="molecule type" value="Genomic_DNA"/>
</dbReference>
<feature type="domain" description="GFO/IDH/MocA-like oxidoreductase" evidence="2">
    <location>
        <begin position="95"/>
        <end position="214"/>
    </location>
</feature>
<dbReference type="Gene3D" id="3.40.50.720">
    <property type="entry name" value="NAD(P)-binding Rossmann-like Domain"/>
    <property type="match status" value="1"/>
</dbReference>
<dbReference type="Pfam" id="PF01408">
    <property type="entry name" value="GFO_IDH_MocA"/>
    <property type="match status" value="1"/>
</dbReference>
<dbReference type="InterPro" id="IPR000683">
    <property type="entry name" value="Gfo/Idh/MocA-like_OxRdtase_N"/>
</dbReference>
<dbReference type="Pfam" id="PF22725">
    <property type="entry name" value="GFO_IDH_MocA_C3"/>
    <property type="match status" value="1"/>
</dbReference>
<proteinExistence type="predicted"/>
<feature type="non-terminal residue" evidence="3">
    <location>
        <position position="1"/>
    </location>
</feature>
<dbReference type="PANTHER" id="PTHR43377:SF1">
    <property type="entry name" value="BILIVERDIN REDUCTASE A"/>
    <property type="match status" value="1"/>
</dbReference>
<evidence type="ECO:0000313" key="3">
    <source>
        <dbReference type="EMBL" id="SVC44973.1"/>
    </source>
</evidence>
<dbReference type="SUPFAM" id="SSF55347">
    <property type="entry name" value="Glyceraldehyde-3-phosphate dehydrogenase-like, C-terminal domain"/>
    <property type="match status" value="1"/>
</dbReference>
<sequence length="295" mass="33586">SDKETLNKISKDYDLKKYKSFNDLLQDSPNCVIVATVHSELYGICKKVITSGIHLFVEKPGVINVSQANDLHHLSLQYKVDVGIGFNHRFHPAILRAKEIIDQRTLGKILYLRASYGHGGRSGMENEWRCNREISGGGELIDQGSHLIDLSRFFLGEVTCKYSHIGTYFWDTDVEDNVFFALSNDSGAFAWLHASWTEWKNKFSFEIFCERGKLHITGLGRSYGEEKLILHKMKPELGPPDVEEFSFSEKDNSWKDEISAFIDATNGTKNDFSSSSDLIKLHQIVESIYRQTSYA</sequence>
<name>A0A382M7P0_9ZZZZ</name>
<dbReference type="InterPro" id="IPR036291">
    <property type="entry name" value="NAD(P)-bd_dom_sf"/>
</dbReference>
<organism evidence="3">
    <name type="scientific">marine metagenome</name>
    <dbReference type="NCBI Taxonomy" id="408172"/>
    <lineage>
        <taxon>unclassified sequences</taxon>
        <taxon>metagenomes</taxon>
        <taxon>ecological metagenomes</taxon>
    </lineage>
</organism>